<sequence>MGMRRVASVLGVQSLVRKIVAGVEVMINYEVEPFASLSEMVRESVPRVLFNQDVVGSITRNPLRVNDVVELGDIVSGVKKFSELLGWHEEVNDLLATEHEKVPTLCPITNCSMYQPV</sequence>
<reference evidence="1 2" key="1">
    <citation type="journal article" date="2018" name="Nat. Ecol. Evol.">
        <title>Shark genomes provide insights into elasmobranch evolution and the origin of vertebrates.</title>
        <authorList>
            <person name="Hara Y"/>
            <person name="Yamaguchi K"/>
            <person name="Onimaru K"/>
            <person name="Kadota M"/>
            <person name="Koyanagi M"/>
            <person name="Keeley SD"/>
            <person name="Tatsumi K"/>
            <person name="Tanaka K"/>
            <person name="Motone F"/>
            <person name="Kageyama Y"/>
            <person name="Nozu R"/>
            <person name="Adachi N"/>
            <person name="Nishimura O"/>
            <person name="Nakagawa R"/>
            <person name="Tanegashima C"/>
            <person name="Kiyatake I"/>
            <person name="Matsumoto R"/>
            <person name="Murakumo K"/>
            <person name="Nishida K"/>
            <person name="Terakita A"/>
            <person name="Kuratani S"/>
            <person name="Sato K"/>
            <person name="Hyodo S Kuraku.S."/>
        </authorList>
    </citation>
    <scope>NUCLEOTIDE SEQUENCE [LARGE SCALE GENOMIC DNA]</scope>
</reference>
<comment type="caution">
    <text evidence="1">The sequence shown here is derived from an EMBL/GenBank/DDBJ whole genome shotgun (WGS) entry which is preliminary data.</text>
</comment>
<protein>
    <submittedName>
        <fullName evidence="1">Uncharacterized protein</fullName>
    </submittedName>
</protein>
<dbReference type="EMBL" id="BEZZ01124027">
    <property type="protein sequence ID" value="GCC44040.1"/>
    <property type="molecule type" value="Genomic_DNA"/>
</dbReference>
<dbReference type="Proteomes" id="UP000287033">
    <property type="component" value="Unassembled WGS sequence"/>
</dbReference>
<keyword evidence="2" id="KW-1185">Reference proteome</keyword>
<dbReference type="STRING" id="137246.A0A401TMY6"/>
<accession>A0A401TMY6</accession>
<proteinExistence type="predicted"/>
<dbReference type="Gene3D" id="3.40.50.1220">
    <property type="entry name" value="TPP-binding domain"/>
    <property type="match status" value="1"/>
</dbReference>
<evidence type="ECO:0000313" key="2">
    <source>
        <dbReference type="Proteomes" id="UP000287033"/>
    </source>
</evidence>
<dbReference type="OrthoDB" id="420264at2759"/>
<gene>
    <name evidence="1" type="ORF">chiPu_0028138</name>
</gene>
<evidence type="ECO:0000313" key="1">
    <source>
        <dbReference type="EMBL" id="GCC44040.1"/>
    </source>
</evidence>
<name>A0A401TMY6_CHIPU</name>
<dbReference type="AlphaFoldDB" id="A0A401TMY6"/>
<organism evidence="1 2">
    <name type="scientific">Chiloscyllium punctatum</name>
    <name type="common">Brownbanded bambooshark</name>
    <name type="synonym">Hemiscyllium punctatum</name>
    <dbReference type="NCBI Taxonomy" id="137246"/>
    <lineage>
        <taxon>Eukaryota</taxon>
        <taxon>Metazoa</taxon>
        <taxon>Chordata</taxon>
        <taxon>Craniata</taxon>
        <taxon>Vertebrata</taxon>
        <taxon>Chondrichthyes</taxon>
        <taxon>Elasmobranchii</taxon>
        <taxon>Galeomorphii</taxon>
        <taxon>Galeoidea</taxon>
        <taxon>Orectolobiformes</taxon>
        <taxon>Hemiscylliidae</taxon>
        <taxon>Chiloscyllium</taxon>
    </lineage>
</organism>